<comment type="catalytic activity">
    <reaction evidence="6">
        <text>pseudouridine(1915) in 23S rRNA + S-adenosyl-L-methionine = N(3)-methylpseudouridine(1915) in 23S rRNA + S-adenosyl-L-homocysteine + H(+)</text>
        <dbReference type="Rhea" id="RHEA:42752"/>
        <dbReference type="Rhea" id="RHEA-COMP:10221"/>
        <dbReference type="Rhea" id="RHEA-COMP:10222"/>
        <dbReference type="ChEBI" id="CHEBI:15378"/>
        <dbReference type="ChEBI" id="CHEBI:57856"/>
        <dbReference type="ChEBI" id="CHEBI:59789"/>
        <dbReference type="ChEBI" id="CHEBI:65314"/>
        <dbReference type="ChEBI" id="CHEBI:74486"/>
        <dbReference type="EC" id="2.1.1.177"/>
    </reaction>
</comment>
<comment type="subunit">
    <text evidence="6">Homodimer.</text>
</comment>
<dbReference type="Pfam" id="PF02590">
    <property type="entry name" value="SPOUT_MTase"/>
    <property type="match status" value="1"/>
</dbReference>
<dbReference type="InterPro" id="IPR029026">
    <property type="entry name" value="tRNA_m1G_MTases_N"/>
</dbReference>
<keyword evidence="2 6" id="KW-0489">Methyltransferase</keyword>
<feature type="binding site" evidence="6">
    <location>
        <position position="63"/>
    </location>
    <ligand>
        <name>S-adenosyl-L-methionine</name>
        <dbReference type="ChEBI" id="CHEBI:59789"/>
    </ligand>
</feature>
<keyword evidence="1 6" id="KW-0698">rRNA processing</keyword>
<evidence type="ECO:0000256" key="5">
    <source>
        <dbReference type="ARBA" id="ARBA00038303"/>
    </source>
</evidence>
<dbReference type="SUPFAM" id="SSF75217">
    <property type="entry name" value="alpha/beta knot"/>
    <property type="match status" value="1"/>
</dbReference>
<dbReference type="PANTHER" id="PTHR33603:SF1">
    <property type="entry name" value="RIBOSOMAL RNA LARGE SUBUNIT METHYLTRANSFERASE H"/>
    <property type="match status" value="1"/>
</dbReference>
<comment type="caution">
    <text evidence="7">The sequence shown here is derived from an EMBL/GenBank/DDBJ whole genome shotgun (WGS) entry which is preliminary data.</text>
</comment>
<evidence type="ECO:0000256" key="3">
    <source>
        <dbReference type="ARBA" id="ARBA00022679"/>
    </source>
</evidence>
<reference evidence="7" key="2">
    <citation type="submission" date="2021-04" db="EMBL/GenBank/DDBJ databases">
        <authorList>
            <person name="Gilroy R."/>
        </authorList>
    </citation>
    <scope>NUCLEOTIDE SEQUENCE</scope>
    <source>
        <strain evidence="7">ChiW7-2402</strain>
    </source>
</reference>
<dbReference type="InterPro" id="IPR029028">
    <property type="entry name" value="Alpha/beta_knot_MTases"/>
</dbReference>
<gene>
    <name evidence="6" type="primary">rlmH</name>
    <name evidence="7" type="ORF">H9964_07920</name>
</gene>
<evidence type="ECO:0000313" key="7">
    <source>
        <dbReference type="EMBL" id="HIZ73493.1"/>
    </source>
</evidence>
<dbReference type="GO" id="GO:0005737">
    <property type="term" value="C:cytoplasm"/>
    <property type="evidence" value="ECO:0007669"/>
    <property type="project" value="UniProtKB-SubCell"/>
</dbReference>
<dbReference type="Gene3D" id="3.40.1280.10">
    <property type="match status" value="1"/>
</dbReference>
<feature type="binding site" evidence="6">
    <location>
        <begin position="113"/>
        <end position="118"/>
    </location>
    <ligand>
        <name>S-adenosyl-L-methionine</name>
        <dbReference type="ChEBI" id="CHEBI:59789"/>
    </ligand>
</feature>
<dbReference type="PIRSF" id="PIRSF004505">
    <property type="entry name" value="MT_bac"/>
    <property type="match status" value="1"/>
</dbReference>
<feature type="binding site" evidence="6">
    <location>
        <position position="94"/>
    </location>
    <ligand>
        <name>S-adenosyl-L-methionine</name>
        <dbReference type="ChEBI" id="CHEBI:59789"/>
    </ligand>
</feature>
<evidence type="ECO:0000256" key="1">
    <source>
        <dbReference type="ARBA" id="ARBA00022552"/>
    </source>
</evidence>
<dbReference type="Proteomes" id="UP000824102">
    <property type="component" value="Unassembled WGS sequence"/>
</dbReference>
<organism evidence="7 8">
    <name type="scientific">Candidatus Gallimonas intestinavium</name>
    <dbReference type="NCBI Taxonomy" id="2838603"/>
    <lineage>
        <taxon>Bacteria</taxon>
        <taxon>Bacillati</taxon>
        <taxon>Bacillota</taxon>
        <taxon>Clostridia</taxon>
        <taxon>Candidatus Gallimonas</taxon>
    </lineage>
</organism>
<dbReference type="AlphaFoldDB" id="A0A9D2K0N9"/>
<dbReference type="EMBL" id="DXBB01000115">
    <property type="protein sequence ID" value="HIZ73493.1"/>
    <property type="molecule type" value="Genomic_DNA"/>
</dbReference>
<evidence type="ECO:0000256" key="6">
    <source>
        <dbReference type="HAMAP-Rule" id="MF_00658"/>
    </source>
</evidence>
<dbReference type="EC" id="2.1.1.177" evidence="6"/>
<dbReference type="InterPro" id="IPR003742">
    <property type="entry name" value="RlmH-like"/>
</dbReference>
<dbReference type="HAMAP" id="MF_00658">
    <property type="entry name" value="23SrRNA_methyltr_H"/>
    <property type="match status" value="1"/>
</dbReference>
<dbReference type="GO" id="GO:0070038">
    <property type="term" value="F:rRNA (pseudouridine-N3-)-methyltransferase activity"/>
    <property type="evidence" value="ECO:0007669"/>
    <property type="project" value="UniProtKB-UniRule"/>
</dbReference>
<reference evidence="7" key="1">
    <citation type="journal article" date="2021" name="PeerJ">
        <title>Extensive microbial diversity within the chicken gut microbiome revealed by metagenomics and culture.</title>
        <authorList>
            <person name="Gilroy R."/>
            <person name="Ravi A."/>
            <person name="Getino M."/>
            <person name="Pursley I."/>
            <person name="Horton D.L."/>
            <person name="Alikhan N.F."/>
            <person name="Baker D."/>
            <person name="Gharbi K."/>
            <person name="Hall N."/>
            <person name="Watson M."/>
            <person name="Adriaenssens E.M."/>
            <person name="Foster-Nyarko E."/>
            <person name="Jarju S."/>
            <person name="Secka A."/>
            <person name="Antonio M."/>
            <person name="Oren A."/>
            <person name="Chaudhuri R.R."/>
            <person name="La Ragione R."/>
            <person name="Hildebrand F."/>
            <person name="Pallen M.J."/>
        </authorList>
    </citation>
    <scope>NUCLEOTIDE SEQUENCE</scope>
    <source>
        <strain evidence="7">ChiW7-2402</strain>
    </source>
</reference>
<proteinExistence type="inferred from homology"/>
<dbReference type="CDD" id="cd18081">
    <property type="entry name" value="RlmH-like"/>
    <property type="match status" value="1"/>
</dbReference>
<name>A0A9D2K0N9_9FIRM</name>
<protein>
    <recommendedName>
        <fullName evidence="6">Ribosomal RNA large subunit methyltransferase H</fullName>
        <ecNumber evidence="6">2.1.1.177</ecNumber>
    </recommendedName>
    <alternativeName>
        <fullName evidence="6">23S rRNA (pseudouridine1915-N3)-methyltransferase</fullName>
    </alternativeName>
    <alternativeName>
        <fullName evidence="6">23S rRNA m3Psi1915 methyltransferase</fullName>
    </alternativeName>
    <alternativeName>
        <fullName evidence="6">rRNA (pseudouridine-N3-)-methyltransferase RlmH</fullName>
    </alternativeName>
</protein>
<keyword evidence="3 6" id="KW-0808">Transferase</keyword>
<evidence type="ECO:0000256" key="2">
    <source>
        <dbReference type="ARBA" id="ARBA00022603"/>
    </source>
</evidence>
<comment type="similarity">
    <text evidence="5 6">Belongs to the RNA methyltransferase RlmH family.</text>
</comment>
<comment type="subcellular location">
    <subcellularLocation>
        <location evidence="6">Cytoplasm</location>
    </subcellularLocation>
</comment>
<accession>A0A9D2K0N9</accession>
<keyword evidence="4 6" id="KW-0949">S-adenosyl-L-methionine</keyword>
<sequence>MFKVHLVCVGKLKERYWREAVAEYQKRLTRFCDLDIRELPERASLSEEAPDILRAAKGHIVALAVEGKGCSSEALAKKVAAVRDRGEELTLIIGSSCGLAPEVKAASKELLSFSEMTFPHQLMRVILLEQLYRSFMILSNSEYHK</sequence>
<dbReference type="PANTHER" id="PTHR33603">
    <property type="entry name" value="METHYLTRANSFERASE"/>
    <property type="match status" value="1"/>
</dbReference>
<comment type="function">
    <text evidence="6">Specifically methylates the pseudouridine at position 1915 (m3Psi1915) in 23S rRNA.</text>
</comment>
<evidence type="ECO:0000256" key="4">
    <source>
        <dbReference type="ARBA" id="ARBA00022691"/>
    </source>
</evidence>
<evidence type="ECO:0000313" key="8">
    <source>
        <dbReference type="Proteomes" id="UP000824102"/>
    </source>
</evidence>
<keyword evidence="6" id="KW-0963">Cytoplasm</keyword>